<sequence>MTRGNKFDERAADSLLPFWELPPRTQDALRVMGVPRSQKVMIQNSAALLVASVLSKVPYAKRRDIREGITQ</sequence>
<gene>
    <name evidence="1" type="ORF">M3P21_22375</name>
</gene>
<evidence type="ECO:0000313" key="1">
    <source>
        <dbReference type="EMBL" id="MCL6286236.1"/>
    </source>
</evidence>
<reference evidence="1" key="1">
    <citation type="submission" date="2022-05" db="EMBL/GenBank/DDBJ databases">
        <authorList>
            <person name="Park J.-S."/>
        </authorList>
    </citation>
    <scope>NUCLEOTIDE SEQUENCE</scope>
    <source>
        <strain evidence="1">2012CJ41-6</strain>
    </source>
</reference>
<dbReference type="RefSeq" id="WP_249713718.1">
    <property type="nucleotide sequence ID" value="NZ_JAMFMB010000091.1"/>
</dbReference>
<name>A0ABT0Q8N0_9RHOB</name>
<organism evidence="1 2">
    <name type="scientific">Ruegeria spongiae</name>
    <dbReference type="NCBI Taxonomy" id="2942209"/>
    <lineage>
        <taxon>Bacteria</taxon>
        <taxon>Pseudomonadati</taxon>
        <taxon>Pseudomonadota</taxon>
        <taxon>Alphaproteobacteria</taxon>
        <taxon>Rhodobacterales</taxon>
        <taxon>Roseobacteraceae</taxon>
        <taxon>Ruegeria</taxon>
    </lineage>
</organism>
<evidence type="ECO:0000313" key="2">
    <source>
        <dbReference type="Proteomes" id="UP001203880"/>
    </source>
</evidence>
<dbReference type="EMBL" id="JAMFMB010000091">
    <property type="protein sequence ID" value="MCL6286236.1"/>
    <property type="molecule type" value="Genomic_DNA"/>
</dbReference>
<dbReference type="Proteomes" id="UP001203880">
    <property type="component" value="Unassembled WGS sequence"/>
</dbReference>
<comment type="caution">
    <text evidence="1">The sequence shown here is derived from an EMBL/GenBank/DDBJ whole genome shotgun (WGS) entry which is preliminary data.</text>
</comment>
<keyword evidence="2" id="KW-1185">Reference proteome</keyword>
<accession>A0ABT0Q8N0</accession>
<protein>
    <submittedName>
        <fullName evidence="1">Uncharacterized protein</fullName>
    </submittedName>
</protein>
<proteinExistence type="predicted"/>